<keyword evidence="4" id="KW-1185">Reference proteome</keyword>
<name>A0A180GTA7_PUCT1</name>
<reference evidence="2" key="2">
    <citation type="submission" date="2016-05" db="EMBL/GenBank/DDBJ databases">
        <title>Comparative analysis highlights variable genome content of wheat rusts and divergence of the mating loci.</title>
        <authorList>
            <person name="Cuomo C.A."/>
            <person name="Bakkeren G."/>
            <person name="Szabo L."/>
            <person name="Khalil H."/>
            <person name="Joly D."/>
            <person name="Goldberg J."/>
            <person name="Young S."/>
            <person name="Zeng Q."/>
            <person name="Fellers J."/>
        </authorList>
    </citation>
    <scope>NUCLEOTIDE SEQUENCE [LARGE SCALE GENOMIC DNA]</scope>
    <source>
        <strain evidence="2">1-1 BBBD Race 1</strain>
    </source>
</reference>
<dbReference type="Proteomes" id="UP000005240">
    <property type="component" value="Unassembled WGS sequence"/>
</dbReference>
<reference evidence="2" key="1">
    <citation type="submission" date="2009-11" db="EMBL/GenBank/DDBJ databases">
        <authorList>
            <consortium name="The Broad Institute Genome Sequencing Platform"/>
            <person name="Ward D."/>
            <person name="Feldgarden M."/>
            <person name="Earl A."/>
            <person name="Young S.K."/>
            <person name="Zeng Q."/>
            <person name="Koehrsen M."/>
            <person name="Alvarado L."/>
            <person name="Berlin A."/>
            <person name="Bochicchio J."/>
            <person name="Borenstein D."/>
            <person name="Chapman S.B."/>
            <person name="Chen Z."/>
            <person name="Engels R."/>
            <person name="Freedman E."/>
            <person name="Gellesch M."/>
            <person name="Goldberg J."/>
            <person name="Griggs A."/>
            <person name="Gujja S."/>
            <person name="Heilman E."/>
            <person name="Heiman D."/>
            <person name="Hepburn T."/>
            <person name="Howarth C."/>
            <person name="Jen D."/>
            <person name="Larson L."/>
            <person name="Lewis B."/>
            <person name="Mehta T."/>
            <person name="Park D."/>
            <person name="Pearson M."/>
            <person name="Roberts A."/>
            <person name="Saif S."/>
            <person name="Shea T."/>
            <person name="Shenoy N."/>
            <person name="Sisk P."/>
            <person name="Stolte C."/>
            <person name="Sykes S."/>
            <person name="Thomson T."/>
            <person name="Walk T."/>
            <person name="White J."/>
            <person name="Yandava C."/>
            <person name="Izard J."/>
            <person name="Baranova O.V."/>
            <person name="Blanton J.M."/>
            <person name="Tanner A.C."/>
            <person name="Dewhirst F.E."/>
            <person name="Haas B."/>
            <person name="Nusbaum C."/>
            <person name="Birren B."/>
        </authorList>
    </citation>
    <scope>NUCLEOTIDE SEQUENCE [LARGE SCALE GENOMIC DNA]</scope>
    <source>
        <strain evidence="2">1-1 BBBD Race 1</strain>
    </source>
</reference>
<evidence type="ECO:0000313" key="4">
    <source>
        <dbReference type="Proteomes" id="UP000005240"/>
    </source>
</evidence>
<dbReference type="EMBL" id="ADAS02000023">
    <property type="protein sequence ID" value="OAV96000.1"/>
    <property type="molecule type" value="Genomic_DNA"/>
</dbReference>
<feature type="region of interest" description="Disordered" evidence="1">
    <location>
        <begin position="1"/>
        <end position="76"/>
    </location>
</feature>
<sequence>MKEASDHVKQLAQANAEDTPNLDEPRVQQEIAETLTSKPQKQKKTKVIAPTNRATRSSSKAPAESGPPPVQSTPKEGSLAICEEAQPNVGNALASLCDGIFGNPHGEGTAANPVDTNAAECPITTGDSSTKDSIRKKINWLTNRAFEVEDAGNTALAERYFVICKGLTKPKTVPAAGPQAINTQLVHPTPLANQVGDTIKSPALDKAGEKRQAGIPDATPRGVGFDDNARPASHNVGFKPFFKKNLTKLQAPLPLTIFNKVWQDKAYFTTPKIGVEQMELMSTRTDIRATLTRASTPRRTRNDQ</sequence>
<reference evidence="3 4" key="3">
    <citation type="journal article" date="2017" name="G3 (Bethesda)">
        <title>Comparative analysis highlights variable genome content of wheat rusts and divergence of the mating loci.</title>
        <authorList>
            <person name="Cuomo C.A."/>
            <person name="Bakkeren G."/>
            <person name="Khalil H.B."/>
            <person name="Panwar V."/>
            <person name="Joly D."/>
            <person name="Linning R."/>
            <person name="Sakthikumar S."/>
            <person name="Song X."/>
            <person name="Adiconis X."/>
            <person name="Fan L."/>
            <person name="Goldberg J.M."/>
            <person name="Levin J.Z."/>
            <person name="Young S."/>
            <person name="Zeng Q."/>
            <person name="Anikster Y."/>
            <person name="Bruce M."/>
            <person name="Wang M."/>
            <person name="Yin C."/>
            <person name="McCallum B."/>
            <person name="Szabo L.J."/>
            <person name="Hulbert S."/>
            <person name="Chen X."/>
            <person name="Fellers J.P."/>
        </authorList>
    </citation>
    <scope>NUCLEOTIDE SEQUENCE</scope>
    <source>
        <strain evidence="3">isolate 1-1 / race 1 (BBBD)</strain>
        <strain evidence="4">Isolate 1-1 / race 1 (BBBD)</strain>
    </source>
</reference>
<organism evidence="2">
    <name type="scientific">Puccinia triticina (isolate 1-1 / race 1 (BBBD))</name>
    <name type="common">Brown leaf rust fungus</name>
    <dbReference type="NCBI Taxonomy" id="630390"/>
    <lineage>
        <taxon>Eukaryota</taxon>
        <taxon>Fungi</taxon>
        <taxon>Dikarya</taxon>
        <taxon>Basidiomycota</taxon>
        <taxon>Pucciniomycotina</taxon>
        <taxon>Pucciniomycetes</taxon>
        <taxon>Pucciniales</taxon>
        <taxon>Pucciniaceae</taxon>
        <taxon>Puccinia</taxon>
    </lineage>
</organism>
<evidence type="ECO:0000313" key="3">
    <source>
        <dbReference type="EnsemblFungi" id="PTTG_03210-t43_1-p1"/>
    </source>
</evidence>
<dbReference type="AlphaFoldDB" id="A0A180GTA7"/>
<evidence type="ECO:0000313" key="2">
    <source>
        <dbReference type="EMBL" id="OAV96000.1"/>
    </source>
</evidence>
<dbReference type="EnsemblFungi" id="PTTG_03210-t43_1">
    <property type="protein sequence ID" value="PTTG_03210-t43_1-p1"/>
    <property type="gene ID" value="PTTG_03210"/>
</dbReference>
<reference evidence="3" key="4">
    <citation type="submission" date="2025-05" db="UniProtKB">
        <authorList>
            <consortium name="EnsemblFungi"/>
        </authorList>
    </citation>
    <scope>IDENTIFICATION</scope>
    <source>
        <strain evidence="3">isolate 1-1 / race 1 (BBBD)</strain>
    </source>
</reference>
<evidence type="ECO:0000256" key="1">
    <source>
        <dbReference type="SAM" id="MobiDB-lite"/>
    </source>
</evidence>
<proteinExistence type="predicted"/>
<dbReference type="VEuPathDB" id="FungiDB:PTTG_03210"/>
<feature type="region of interest" description="Disordered" evidence="1">
    <location>
        <begin position="207"/>
        <end position="226"/>
    </location>
</feature>
<accession>A0A180GTA7</accession>
<gene>
    <name evidence="2" type="ORF">PTTG_03210</name>
</gene>
<protein>
    <submittedName>
        <fullName evidence="2 3">Uncharacterized protein</fullName>
    </submittedName>
</protein>